<feature type="domain" description="Peptidase M64 N-terminal" evidence="2">
    <location>
        <begin position="22"/>
        <end position="141"/>
    </location>
</feature>
<dbReference type="Pfam" id="PF09471">
    <property type="entry name" value="Peptidase_M64"/>
    <property type="match status" value="1"/>
</dbReference>
<dbReference type="Pfam" id="PF16217">
    <property type="entry name" value="M64_N"/>
    <property type="match status" value="1"/>
</dbReference>
<dbReference type="AlphaFoldDB" id="A0A939B423"/>
<evidence type="ECO:0000313" key="3">
    <source>
        <dbReference type="EMBL" id="MBM6660642.1"/>
    </source>
</evidence>
<dbReference type="InterPro" id="IPR024079">
    <property type="entry name" value="MetalloPept_cat_dom_sf"/>
</dbReference>
<sequence>MNRLLCTIAMAALMCANATAQQFDKFFADSTLRLDYIFAGDTSRQAIYVDGQCLIPRWDGRRQRLDELPVAGNGQITVKDKGSGQVIYRHSFSTLFQEWLATAEAKHTSKSFENVFLVPYPRQAVDITVELRDYHNRITASLTHTVEPADILIRRIGFEHVTPYQTIQKAADTTRCIHIAYVAEGYRSDEMEAFLNDAKDATEALFAHEPFKQLRSRFNIVAVMSPSADSGTSEPANGIWKTTALSSHFDTFYSDRYLTTLNIKDLHDKLAGTPYEHIIILVNTAKYGGGGIYNSYNLSYTRGNQFKPVVVHEFGHSFGGLGDEYEYGNDDPMYFPDTEPWEPNLTTKHNFKGKWENLIKQGKASLIEGGGYQKQGVFRGVEKCRMRTNDVPDFCAVCQQALTRMIDFYTK</sequence>
<name>A0A939B423_9BACT</name>
<keyword evidence="1" id="KW-0732">Signal</keyword>
<dbReference type="InterPro" id="IPR032625">
    <property type="entry name" value="M64_N"/>
</dbReference>
<dbReference type="SUPFAM" id="SSF55486">
    <property type="entry name" value="Metalloproteases ('zincins'), catalytic domain"/>
    <property type="match status" value="1"/>
</dbReference>
<dbReference type="EMBL" id="JACJJL010000003">
    <property type="protein sequence ID" value="MBM6660642.1"/>
    <property type="molecule type" value="Genomic_DNA"/>
</dbReference>
<keyword evidence="4" id="KW-1185">Reference proteome</keyword>
<evidence type="ECO:0000313" key="4">
    <source>
        <dbReference type="Proteomes" id="UP000764045"/>
    </source>
</evidence>
<gene>
    <name evidence="3" type="ORF">H6B30_02555</name>
</gene>
<dbReference type="Gene3D" id="2.60.40.3250">
    <property type="entry name" value="Peptidase M64, N-terminal domain"/>
    <property type="match status" value="1"/>
</dbReference>
<feature type="chain" id="PRO_5037567151" evidence="1">
    <location>
        <begin position="21"/>
        <end position="411"/>
    </location>
</feature>
<dbReference type="RefSeq" id="WP_205107603.1">
    <property type="nucleotide sequence ID" value="NZ_JACJJL010000003.1"/>
</dbReference>
<feature type="signal peptide" evidence="1">
    <location>
        <begin position="1"/>
        <end position="20"/>
    </location>
</feature>
<accession>A0A939B423</accession>
<dbReference type="Proteomes" id="UP000764045">
    <property type="component" value="Unassembled WGS sequence"/>
</dbReference>
<reference evidence="3 4" key="1">
    <citation type="journal article" date="2021" name="Sci. Rep.">
        <title>The distribution of antibiotic resistance genes in chicken gut microbiota commensals.</title>
        <authorList>
            <person name="Juricova H."/>
            <person name="Matiasovicova J."/>
            <person name="Kubasova T."/>
            <person name="Cejkova D."/>
            <person name="Rychlik I."/>
        </authorList>
    </citation>
    <scope>NUCLEOTIDE SEQUENCE [LARGE SCALE GENOMIC DNA]</scope>
    <source>
        <strain evidence="3 4">An819</strain>
    </source>
</reference>
<dbReference type="InterPro" id="IPR038171">
    <property type="entry name" value="M64_N_sf"/>
</dbReference>
<dbReference type="InterPro" id="IPR019026">
    <property type="entry name" value="Peptidase_M64_IgA"/>
</dbReference>
<proteinExistence type="predicted"/>
<dbReference type="Gene3D" id="3.40.390.10">
    <property type="entry name" value="Collagenase (Catalytic Domain)"/>
    <property type="match status" value="1"/>
</dbReference>
<organism evidence="3 4">
    <name type="scientific">Marseilla massiliensis</name>
    <dbReference type="NCBI Taxonomy" id="1841864"/>
    <lineage>
        <taxon>Bacteria</taxon>
        <taxon>Pseudomonadati</taxon>
        <taxon>Bacteroidota</taxon>
        <taxon>Bacteroidia</taxon>
        <taxon>Bacteroidales</taxon>
        <taxon>Prevotellaceae</taxon>
        <taxon>Marseilla</taxon>
    </lineage>
</organism>
<protein>
    <submittedName>
        <fullName evidence="3">Peptidase M64</fullName>
    </submittedName>
</protein>
<evidence type="ECO:0000259" key="2">
    <source>
        <dbReference type="Pfam" id="PF16217"/>
    </source>
</evidence>
<dbReference type="GO" id="GO:0008237">
    <property type="term" value="F:metallopeptidase activity"/>
    <property type="evidence" value="ECO:0007669"/>
    <property type="project" value="InterPro"/>
</dbReference>
<evidence type="ECO:0000256" key="1">
    <source>
        <dbReference type="SAM" id="SignalP"/>
    </source>
</evidence>
<comment type="caution">
    <text evidence="3">The sequence shown here is derived from an EMBL/GenBank/DDBJ whole genome shotgun (WGS) entry which is preliminary data.</text>
</comment>